<dbReference type="GO" id="GO:0005524">
    <property type="term" value="F:ATP binding"/>
    <property type="evidence" value="ECO:0007669"/>
    <property type="project" value="UniProtKB-KW"/>
</dbReference>
<dbReference type="InterPro" id="IPR036640">
    <property type="entry name" value="ABC1_TM_sf"/>
</dbReference>
<dbReference type="InterPro" id="IPR011527">
    <property type="entry name" value="ABC1_TM_dom"/>
</dbReference>
<dbReference type="GO" id="GO:0016887">
    <property type="term" value="F:ATP hydrolysis activity"/>
    <property type="evidence" value="ECO:0007669"/>
    <property type="project" value="InterPro"/>
</dbReference>
<dbReference type="PROSITE" id="PS50929">
    <property type="entry name" value="ABC_TM1F"/>
    <property type="match status" value="1"/>
</dbReference>
<evidence type="ECO:0000256" key="6">
    <source>
        <dbReference type="ARBA" id="ARBA00022840"/>
    </source>
</evidence>
<dbReference type="InterPro" id="IPR005074">
    <property type="entry name" value="Peptidase_C39"/>
</dbReference>
<keyword evidence="12" id="KW-0080">Bacteriocin transport</keyword>
<dbReference type="GO" id="GO:0005886">
    <property type="term" value="C:plasma membrane"/>
    <property type="evidence" value="ECO:0007669"/>
    <property type="project" value="UniProtKB-SubCell"/>
</dbReference>
<feature type="transmembrane region" description="Helical" evidence="13">
    <location>
        <begin position="306"/>
        <end position="327"/>
    </location>
</feature>
<evidence type="ECO:0000256" key="10">
    <source>
        <dbReference type="ARBA" id="ARBA00023136"/>
    </source>
</evidence>
<dbReference type="Gene3D" id="3.90.70.10">
    <property type="entry name" value="Cysteine proteinases"/>
    <property type="match status" value="1"/>
</dbReference>
<keyword evidence="8" id="KW-1278">Translocase</keyword>
<evidence type="ECO:0000256" key="13">
    <source>
        <dbReference type="SAM" id="Phobius"/>
    </source>
</evidence>
<dbReference type="Gene3D" id="1.20.1560.10">
    <property type="entry name" value="ABC transporter type 1, transmembrane domain"/>
    <property type="match status" value="1"/>
</dbReference>
<evidence type="ECO:0000256" key="1">
    <source>
        <dbReference type="ARBA" id="ARBA00004429"/>
    </source>
</evidence>
<organism evidence="17 18">
    <name type="scientific">Corynebacterium matruchotii</name>
    <dbReference type="NCBI Taxonomy" id="43768"/>
    <lineage>
        <taxon>Bacteria</taxon>
        <taxon>Bacillati</taxon>
        <taxon>Actinomycetota</taxon>
        <taxon>Actinomycetes</taxon>
        <taxon>Mycobacteriales</taxon>
        <taxon>Corynebacteriaceae</taxon>
        <taxon>Corynebacterium</taxon>
    </lineage>
</organism>
<dbReference type="Pfam" id="PF03412">
    <property type="entry name" value="Peptidase_C39"/>
    <property type="match status" value="1"/>
</dbReference>
<keyword evidence="3 13" id="KW-0812">Transmembrane</keyword>
<evidence type="ECO:0000259" key="14">
    <source>
        <dbReference type="PROSITE" id="PS50893"/>
    </source>
</evidence>
<dbReference type="PROSITE" id="PS00211">
    <property type="entry name" value="ABC_TRANSPORTER_1"/>
    <property type="match status" value="1"/>
</dbReference>
<evidence type="ECO:0000256" key="2">
    <source>
        <dbReference type="ARBA" id="ARBA00022519"/>
    </source>
</evidence>
<feature type="domain" description="Peptidase C39" evidence="16">
    <location>
        <begin position="8"/>
        <end position="130"/>
    </location>
</feature>
<dbReference type="Gene3D" id="3.40.50.300">
    <property type="entry name" value="P-loop containing nucleotide triphosphate hydrolases"/>
    <property type="match status" value="1"/>
</dbReference>
<evidence type="ECO:0000313" key="17">
    <source>
        <dbReference type="EMBL" id="SPW28623.1"/>
    </source>
</evidence>
<protein>
    <submittedName>
        <fullName evidence="17">Lantibiotic ABC transporter membrane protein</fullName>
        <ecNumber evidence="17">3.4.22.-</ecNumber>
    </submittedName>
</protein>
<dbReference type="PROSITE" id="PS50990">
    <property type="entry name" value="PEPTIDASE_C39"/>
    <property type="match status" value="1"/>
</dbReference>
<feature type="domain" description="ABC transmembrane type-1" evidence="15">
    <location>
        <begin position="170"/>
        <end position="449"/>
    </location>
</feature>
<keyword evidence="17" id="KW-0378">Hydrolase</keyword>
<feature type="transmembrane region" description="Helical" evidence="13">
    <location>
        <begin position="167"/>
        <end position="190"/>
    </location>
</feature>
<evidence type="ECO:0000259" key="16">
    <source>
        <dbReference type="PROSITE" id="PS50990"/>
    </source>
</evidence>
<dbReference type="PANTHER" id="PTHR24221:SF654">
    <property type="entry name" value="ATP-BINDING CASSETTE SUB-FAMILY B MEMBER 6"/>
    <property type="match status" value="1"/>
</dbReference>
<gene>
    <name evidence="17" type="primary">lagD</name>
    <name evidence="17" type="ORF">NCTC10254_01569</name>
</gene>
<evidence type="ECO:0000256" key="9">
    <source>
        <dbReference type="ARBA" id="ARBA00022989"/>
    </source>
</evidence>
<comment type="caution">
    <text evidence="17">The sequence shown here is derived from an EMBL/GenBank/DDBJ whole genome shotgun (WGS) entry which is preliminary data.</text>
</comment>
<keyword evidence="7" id="KW-0813">Transport</keyword>
<dbReference type="InterPro" id="IPR027417">
    <property type="entry name" value="P-loop_NTPase"/>
</dbReference>
<dbReference type="InterPro" id="IPR003439">
    <property type="entry name" value="ABC_transporter-like_ATP-bd"/>
</dbReference>
<accession>A0A6H9XDA0</accession>
<feature type="domain" description="ABC transporter" evidence="14">
    <location>
        <begin position="479"/>
        <end position="704"/>
    </location>
</feature>
<dbReference type="GO" id="GO:0006508">
    <property type="term" value="P:proteolysis"/>
    <property type="evidence" value="ECO:0007669"/>
    <property type="project" value="InterPro"/>
</dbReference>
<keyword evidence="10 13" id="KW-0472">Membrane</keyword>
<dbReference type="GO" id="GO:0140359">
    <property type="term" value="F:ABC-type transporter activity"/>
    <property type="evidence" value="ECO:0007669"/>
    <property type="project" value="InterPro"/>
</dbReference>
<dbReference type="Proteomes" id="UP000249886">
    <property type="component" value="Unassembled WGS sequence"/>
</dbReference>
<dbReference type="SUPFAM" id="SSF52540">
    <property type="entry name" value="P-loop containing nucleoside triphosphate hydrolases"/>
    <property type="match status" value="1"/>
</dbReference>
<evidence type="ECO:0000256" key="3">
    <source>
        <dbReference type="ARBA" id="ARBA00022692"/>
    </source>
</evidence>
<evidence type="ECO:0000259" key="15">
    <source>
        <dbReference type="PROSITE" id="PS50929"/>
    </source>
</evidence>
<dbReference type="GO" id="GO:0043213">
    <property type="term" value="P:bacteriocin transport"/>
    <property type="evidence" value="ECO:0007669"/>
    <property type="project" value="UniProtKB-KW"/>
</dbReference>
<keyword evidence="9 13" id="KW-1133">Transmembrane helix</keyword>
<name>A0A6H9XDA0_9CORY</name>
<dbReference type="PANTHER" id="PTHR24221">
    <property type="entry name" value="ATP-BINDING CASSETTE SUB-FAMILY B"/>
    <property type="match status" value="1"/>
</dbReference>
<keyword evidence="2" id="KW-0997">Cell inner membrane</keyword>
<dbReference type="AlphaFoldDB" id="A0A6H9XDA0"/>
<evidence type="ECO:0000256" key="8">
    <source>
        <dbReference type="ARBA" id="ARBA00022967"/>
    </source>
</evidence>
<feature type="transmembrane region" description="Helical" evidence="13">
    <location>
        <begin position="279"/>
        <end position="300"/>
    </location>
</feature>
<sequence>MKYQLFLQSRSAECGLACAAMILRRLGIDTDLHRLRTQYEVGRDGMSTTAIRFLLLDFNVPSFQHKGRVRVIGEALKQGKQVMVHVDGDHFCLVESVDSRWVRLADPGRGRVKMSREDAIRKIGRTWWIMPDSGMSTAFRRARLMCRDLRTSPSLRIVKRTLVSRPWLLLGVFALSLTLLAASGGAPLVISALVNSLQGKSAAPTQATALMLAAAIVTFIGLAVGRTLVEALLLKVTSRELSIEGIRRNMGAKLESFSTHSPGEMMYSLGSVSMVSTGLFTNGVTTAFNALTAITLLGVVAFLWPLMALVLVLVFFLLIGVFTLTVAKITQYGSEEASAGGALSSQQLEIIVTMTPIRMTNSMDSFFDKWSVANERFLSATTKKAVWSGIGGATTMALTVFGPLIPLVLSTLFPDSVSDLGAVVASSGLFSVFISAISQVFTGVTGLAGVQASIDRVDDLLHMQQDPIGTEDPGCATPITTHQASYHYPGAAKNSLDKLDFSIRCGTHNTIVGASGSGKSTFARLITGLVQPSSGSIRINGIDVADMSPEARARHIGFAPQENYLVSGTIRDNIAFGRDISDKEIWAALKITQMDSVVRELPLKLSTPVGDMGSAFSGGQRQRFALSRAIAGKPSLLVLDEATSAVDVPTERAITAALRDLNMTLISIAHRPTAAGPDDTVLRFTEDGTIVTESPDYLKNLMESRG</sequence>
<comment type="subcellular location">
    <subcellularLocation>
        <location evidence="1">Cell inner membrane</location>
        <topology evidence="1">Multi-pass membrane protein</topology>
    </subcellularLocation>
</comment>
<dbReference type="InterPro" id="IPR003593">
    <property type="entry name" value="AAA+_ATPase"/>
</dbReference>
<feature type="transmembrane region" description="Helical" evidence="13">
    <location>
        <begin position="210"/>
        <end position="229"/>
    </location>
</feature>
<evidence type="ECO:0000256" key="7">
    <source>
        <dbReference type="ARBA" id="ARBA00022927"/>
    </source>
</evidence>
<dbReference type="GO" id="GO:0008234">
    <property type="term" value="F:cysteine-type peptidase activity"/>
    <property type="evidence" value="ECO:0007669"/>
    <property type="project" value="UniProtKB-KW"/>
</dbReference>
<keyword evidence="5" id="KW-0788">Thiol protease</keyword>
<feature type="transmembrane region" description="Helical" evidence="13">
    <location>
        <begin position="385"/>
        <end position="409"/>
    </location>
</feature>
<dbReference type="CDD" id="cd03228">
    <property type="entry name" value="ABCC_MRP_Like"/>
    <property type="match status" value="1"/>
</dbReference>
<dbReference type="EMBL" id="UARK01000011">
    <property type="protein sequence ID" value="SPW28623.1"/>
    <property type="molecule type" value="Genomic_DNA"/>
</dbReference>
<evidence type="ECO:0000256" key="4">
    <source>
        <dbReference type="ARBA" id="ARBA00022741"/>
    </source>
</evidence>
<reference evidence="17 18" key="1">
    <citation type="submission" date="2018-06" db="EMBL/GenBank/DDBJ databases">
        <authorList>
            <consortium name="Pathogen Informatics"/>
            <person name="Doyle S."/>
        </authorList>
    </citation>
    <scope>NUCLEOTIDE SEQUENCE [LARGE SCALE GENOMIC DNA]</scope>
    <source>
        <strain evidence="17 18">NCTC10254</strain>
    </source>
</reference>
<evidence type="ECO:0000256" key="11">
    <source>
        <dbReference type="ARBA" id="ARBA00023455"/>
    </source>
</evidence>
<dbReference type="Pfam" id="PF00664">
    <property type="entry name" value="ABC_membrane"/>
    <property type="match status" value="1"/>
</dbReference>
<evidence type="ECO:0000256" key="12">
    <source>
        <dbReference type="ARBA" id="ARBA00043264"/>
    </source>
</evidence>
<proteinExistence type="inferred from homology"/>
<dbReference type="EC" id="3.4.22.-" evidence="17"/>
<comment type="similarity">
    <text evidence="11">Belongs to the ABC transporter superfamily. Siderophore-Fe(3+) uptake transporter (SIUT) (TC 3.A.1.21) family.</text>
</comment>
<feature type="transmembrane region" description="Helical" evidence="13">
    <location>
        <begin position="429"/>
        <end position="450"/>
    </location>
</feature>
<keyword evidence="7" id="KW-0653">Protein transport</keyword>
<dbReference type="RefSeq" id="WP_005522766.1">
    <property type="nucleotide sequence ID" value="NZ_CAJPQJ010000011.1"/>
</dbReference>
<keyword evidence="5" id="KW-0645">Protease</keyword>
<dbReference type="GO" id="GO:0034040">
    <property type="term" value="F:ATPase-coupled lipid transmembrane transporter activity"/>
    <property type="evidence" value="ECO:0007669"/>
    <property type="project" value="TreeGrafter"/>
</dbReference>
<keyword evidence="6" id="KW-0067">ATP-binding</keyword>
<evidence type="ECO:0000256" key="5">
    <source>
        <dbReference type="ARBA" id="ARBA00022807"/>
    </source>
</evidence>
<dbReference type="SUPFAM" id="SSF90123">
    <property type="entry name" value="ABC transporter transmembrane region"/>
    <property type="match status" value="1"/>
</dbReference>
<keyword evidence="2" id="KW-1003">Cell membrane</keyword>
<dbReference type="Pfam" id="PF00005">
    <property type="entry name" value="ABC_tran"/>
    <property type="match status" value="1"/>
</dbReference>
<dbReference type="PROSITE" id="PS50893">
    <property type="entry name" value="ABC_TRANSPORTER_2"/>
    <property type="match status" value="1"/>
</dbReference>
<evidence type="ECO:0000313" key="18">
    <source>
        <dbReference type="Proteomes" id="UP000249886"/>
    </source>
</evidence>
<keyword evidence="4" id="KW-0547">Nucleotide-binding</keyword>
<dbReference type="InterPro" id="IPR039421">
    <property type="entry name" value="Type_1_exporter"/>
</dbReference>
<dbReference type="SMART" id="SM00382">
    <property type="entry name" value="AAA"/>
    <property type="match status" value="1"/>
</dbReference>
<dbReference type="InterPro" id="IPR017871">
    <property type="entry name" value="ABC_transporter-like_CS"/>
</dbReference>
<dbReference type="GeneID" id="84573577"/>
<dbReference type="GO" id="GO:0015031">
    <property type="term" value="P:protein transport"/>
    <property type="evidence" value="ECO:0007669"/>
    <property type="project" value="UniProtKB-KW"/>
</dbReference>